<dbReference type="GO" id="GO:0006508">
    <property type="term" value="P:proteolysis"/>
    <property type="evidence" value="ECO:0007669"/>
    <property type="project" value="UniProtKB-KW"/>
</dbReference>
<evidence type="ECO:0000256" key="8">
    <source>
        <dbReference type="ARBA" id="ARBA00022801"/>
    </source>
</evidence>
<keyword evidence="2" id="KW-0808">Transferase</keyword>
<dbReference type="InterPro" id="IPR050951">
    <property type="entry name" value="Retrovirus_Pol_polyprotein"/>
</dbReference>
<keyword evidence="5" id="KW-0479">Metal-binding</keyword>
<keyword evidence="13" id="KW-0239">DNA-directed DNA polymerase</keyword>
<evidence type="ECO:0000256" key="12">
    <source>
        <dbReference type="ARBA" id="ARBA00022918"/>
    </source>
</evidence>
<dbReference type="FunFam" id="3.30.420.10:FF:000032">
    <property type="entry name" value="Retrovirus-related Pol polyprotein from transposon 297-like Protein"/>
    <property type="match status" value="1"/>
</dbReference>
<dbReference type="InterPro" id="IPR023780">
    <property type="entry name" value="Chromo_domain"/>
</dbReference>
<dbReference type="GO" id="GO:0003887">
    <property type="term" value="F:DNA-directed DNA polymerase activity"/>
    <property type="evidence" value="ECO:0007669"/>
    <property type="project" value="UniProtKB-KW"/>
</dbReference>
<evidence type="ECO:0000256" key="10">
    <source>
        <dbReference type="ARBA" id="ARBA00022884"/>
    </source>
</evidence>
<evidence type="ECO:0000259" key="17">
    <source>
        <dbReference type="PROSITE" id="PS50013"/>
    </source>
</evidence>
<dbReference type="Gene3D" id="3.30.420.10">
    <property type="entry name" value="Ribonuclease H-like superfamily/Ribonuclease H"/>
    <property type="match status" value="1"/>
</dbReference>
<feature type="domain" description="Chromo" evidence="17">
    <location>
        <begin position="769"/>
        <end position="832"/>
    </location>
</feature>
<keyword evidence="12" id="KW-0695">RNA-directed DNA polymerase</keyword>
<organism evidence="19 20">
    <name type="scientific">Ceratobasidium theobromae</name>
    <dbReference type="NCBI Taxonomy" id="1582974"/>
    <lineage>
        <taxon>Eukaryota</taxon>
        <taxon>Fungi</taxon>
        <taxon>Dikarya</taxon>
        <taxon>Basidiomycota</taxon>
        <taxon>Agaricomycotina</taxon>
        <taxon>Agaricomycetes</taxon>
        <taxon>Cantharellales</taxon>
        <taxon>Ceratobasidiaceae</taxon>
        <taxon>Ceratobasidium</taxon>
    </lineage>
</organism>
<dbReference type="SUPFAM" id="SSF53098">
    <property type="entry name" value="Ribonuclease H-like"/>
    <property type="match status" value="1"/>
</dbReference>
<dbReference type="Pfam" id="PF24626">
    <property type="entry name" value="SH3_Tf2-1"/>
    <property type="match status" value="1"/>
</dbReference>
<gene>
    <name evidence="19" type="ORF">CTheo_8886</name>
</gene>
<dbReference type="GO" id="GO:0006338">
    <property type="term" value="P:chromatin remodeling"/>
    <property type="evidence" value="ECO:0007669"/>
    <property type="project" value="UniProtKB-ARBA"/>
</dbReference>
<feature type="domain" description="Integrase catalytic" evidence="18">
    <location>
        <begin position="454"/>
        <end position="613"/>
    </location>
</feature>
<dbReference type="InterPro" id="IPR041577">
    <property type="entry name" value="RT_RNaseH_2"/>
</dbReference>
<dbReference type="InterPro" id="IPR043502">
    <property type="entry name" value="DNA/RNA_pol_sf"/>
</dbReference>
<comment type="caution">
    <text evidence="19">The sequence shown here is derived from an EMBL/GenBank/DDBJ whole genome shotgun (WGS) entry which is preliminary data.</text>
</comment>
<dbReference type="InterPro" id="IPR043128">
    <property type="entry name" value="Rev_trsase/Diguanyl_cyclase"/>
</dbReference>
<evidence type="ECO:0000256" key="16">
    <source>
        <dbReference type="ARBA" id="ARBA00023268"/>
    </source>
</evidence>
<dbReference type="GO" id="GO:0005634">
    <property type="term" value="C:nucleus"/>
    <property type="evidence" value="ECO:0007669"/>
    <property type="project" value="UniProtKB-ARBA"/>
</dbReference>
<dbReference type="Gene3D" id="2.40.50.40">
    <property type="match status" value="1"/>
</dbReference>
<keyword evidence="4" id="KW-0540">Nuclease</keyword>
<protein>
    <submittedName>
        <fullName evidence="19">Retrovirus-related Pol polyprotein</fullName>
    </submittedName>
</protein>
<keyword evidence="3" id="KW-0548">Nucleotidyltransferase</keyword>
<evidence type="ECO:0000256" key="9">
    <source>
        <dbReference type="ARBA" id="ARBA00022842"/>
    </source>
</evidence>
<keyword evidence="16" id="KW-0511">Multifunctional enzyme</keyword>
<keyword evidence="8" id="KW-0378">Hydrolase</keyword>
<dbReference type="InterPro" id="IPR016197">
    <property type="entry name" value="Chromo-like_dom_sf"/>
</dbReference>
<dbReference type="PANTHER" id="PTHR37984">
    <property type="entry name" value="PROTEIN CBG26694"/>
    <property type="match status" value="1"/>
</dbReference>
<accession>A0A5N5Q7L5</accession>
<dbReference type="FunFam" id="1.10.340.70:FF:000001">
    <property type="entry name" value="Retrovirus-related Pol polyprotein from transposon gypsy-like Protein"/>
    <property type="match status" value="1"/>
</dbReference>
<reference evidence="19 20" key="1">
    <citation type="journal article" date="2019" name="Fungal Biol. Biotechnol.">
        <title>Draft genome sequence of fastidious pathogen Ceratobasidium theobromae, which causes vascular-streak dieback in Theobroma cacao.</title>
        <authorList>
            <person name="Ali S.S."/>
            <person name="Asman A."/>
            <person name="Shao J."/>
            <person name="Firmansyah A.P."/>
            <person name="Susilo A.W."/>
            <person name="Rosmana A."/>
            <person name="McMahon P."/>
            <person name="Junaid M."/>
            <person name="Guest D."/>
            <person name="Kheng T.Y."/>
            <person name="Meinhardt L.W."/>
            <person name="Bailey B.A."/>
        </authorList>
    </citation>
    <scope>NUCLEOTIDE SEQUENCE [LARGE SCALE GENOMIC DNA]</scope>
    <source>
        <strain evidence="19 20">CT2</strain>
    </source>
</reference>
<dbReference type="GO" id="GO:0015074">
    <property type="term" value="P:DNA integration"/>
    <property type="evidence" value="ECO:0007669"/>
    <property type="project" value="UniProtKB-KW"/>
</dbReference>
<dbReference type="GO" id="GO:0004190">
    <property type="term" value="F:aspartic-type endopeptidase activity"/>
    <property type="evidence" value="ECO:0007669"/>
    <property type="project" value="UniProtKB-KW"/>
</dbReference>
<evidence type="ECO:0000313" key="19">
    <source>
        <dbReference type="EMBL" id="KAB5587674.1"/>
    </source>
</evidence>
<proteinExistence type="predicted"/>
<keyword evidence="14" id="KW-0238">DNA-binding</keyword>
<dbReference type="InterPro" id="IPR036397">
    <property type="entry name" value="RNaseH_sf"/>
</dbReference>
<dbReference type="PANTHER" id="PTHR37984:SF5">
    <property type="entry name" value="PROTEIN NYNRIN-LIKE"/>
    <property type="match status" value="1"/>
</dbReference>
<dbReference type="InterPro" id="IPR056924">
    <property type="entry name" value="SH3_Tf2-1"/>
</dbReference>
<sequence length="837" mass="96236">MMTYFASYIPFYAWIVAPLFSLLRKNKEWSWTETEQNAFELAKEALTSAPVMAYPIVGKPYRLYTDACDYGLGAVLQQVQPIKIKDLKGTKVHNLLKKAYEEGKPVPRLAIPASKQRDDVIGGDIWHKDNWEETSVQIERVIAYWSRILKSAERNYSPTEREALALKEALVKFQVYLEGSEFIAITDHAALTWSTVFNNVNRRLATWRLTLAAYPGMHIVHRAGRVHDNADPVSRLRRRIPFHTSPLADSSTPLKLNTSEDPLKNLYKEIGDKFEQKVLEVASRHASALAKPLAFPVLVPMNSGDILDYQAANSFSLTISIDSSEVQKILDAYMKDPHFKEVLEAIRLSSNINNPPFPQYQVGENGLLYFLDANDKLRLCIPKNLQLEFIQEAHDELSESAHSGYAKTYNRIASLYYWPKMSKNIMQYVLTCDICQKAKPRRHGPRGYLQPIPIPTQPFEVLSMDFIMDLPKSNGFNAIYVIVDKLTKYAHFLPCTTHINEEETAQLFHDSIWCHYGLPRQVITDRDTRWTGAFWSHLVSLLGIKRALTTAHHPQADGQTEMMNQILEIAIRCFSNSNRDNWSKLLPSLAHAYNTSIHSATKLSPAYLLRGFNPLSPSNLLTGTSEHLHRPAKESETAIEFAEQMQATRTLAKDCMRVAQSFQERSYNSNRQFVIFEPGDLVLINPHSLELLKHKTGKGKKLTMRYEGPFEIMERVSPVAYRLRLPASYQMHPVINIAHLESYKQSPEDLGKRPTQHIPRDDFEIMPEYEIEKIVDERLFESRGKKIRKYKIRWLGYGPQEDEWKTEKELRNAPDILRNWKINRAQTLTDPSKLLKH</sequence>
<evidence type="ECO:0000256" key="3">
    <source>
        <dbReference type="ARBA" id="ARBA00022695"/>
    </source>
</evidence>
<dbReference type="CDD" id="cd09274">
    <property type="entry name" value="RNase_HI_RT_Ty3"/>
    <property type="match status" value="1"/>
</dbReference>
<keyword evidence="15" id="KW-0233">DNA recombination</keyword>
<dbReference type="Pfam" id="PF17917">
    <property type="entry name" value="RT_RNaseH"/>
    <property type="match status" value="1"/>
</dbReference>
<keyword evidence="1" id="KW-0645">Protease</keyword>
<dbReference type="CDD" id="cd18977">
    <property type="entry name" value="CD_POL_like"/>
    <property type="match status" value="1"/>
</dbReference>
<dbReference type="GO" id="GO:0046872">
    <property type="term" value="F:metal ion binding"/>
    <property type="evidence" value="ECO:0007669"/>
    <property type="project" value="UniProtKB-KW"/>
</dbReference>
<dbReference type="Proteomes" id="UP000383932">
    <property type="component" value="Unassembled WGS sequence"/>
</dbReference>
<evidence type="ECO:0000256" key="11">
    <source>
        <dbReference type="ARBA" id="ARBA00022908"/>
    </source>
</evidence>
<evidence type="ECO:0000256" key="4">
    <source>
        <dbReference type="ARBA" id="ARBA00022722"/>
    </source>
</evidence>
<dbReference type="Pfam" id="PF17919">
    <property type="entry name" value="RT_RNaseH_2"/>
    <property type="match status" value="1"/>
</dbReference>
<evidence type="ECO:0000256" key="15">
    <source>
        <dbReference type="ARBA" id="ARBA00023172"/>
    </source>
</evidence>
<keyword evidence="11" id="KW-0229">DNA integration</keyword>
<keyword evidence="10" id="KW-0694">RNA-binding</keyword>
<keyword evidence="20" id="KW-1185">Reference proteome</keyword>
<dbReference type="GO" id="GO:0003677">
    <property type="term" value="F:DNA binding"/>
    <property type="evidence" value="ECO:0007669"/>
    <property type="project" value="UniProtKB-KW"/>
</dbReference>
<dbReference type="Gene3D" id="1.10.340.70">
    <property type="match status" value="1"/>
</dbReference>
<dbReference type="GO" id="GO:0004519">
    <property type="term" value="F:endonuclease activity"/>
    <property type="evidence" value="ECO:0007669"/>
    <property type="project" value="UniProtKB-KW"/>
</dbReference>
<dbReference type="InterPro" id="IPR001584">
    <property type="entry name" value="Integrase_cat-core"/>
</dbReference>
<evidence type="ECO:0000256" key="1">
    <source>
        <dbReference type="ARBA" id="ARBA00022670"/>
    </source>
</evidence>
<evidence type="ECO:0000256" key="5">
    <source>
        <dbReference type="ARBA" id="ARBA00022723"/>
    </source>
</evidence>
<dbReference type="Pfam" id="PF00385">
    <property type="entry name" value="Chromo"/>
    <property type="match status" value="1"/>
</dbReference>
<dbReference type="Pfam" id="PF17921">
    <property type="entry name" value="Integrase_H2C2"/>
    <property type="match status" value="1"/>
</dbReference>
<dbReference type="GO" id="GO:0006310">
    <property type="term" value="P:DNA recombination"/>
    <property type="evidence" value="ECO:0007669"/>
    <property type="project" value="UniProtKB-KW"/>
</dbReference>
<evidence type="ECO:0000313" key="20">
    <source>
        <dbReference type="Proteomes" id="UP000383932"/>
    </source>
</evidence>
<dbReference type="EMBL" id="SSOP01000874">
    <property type="protein sequence ID" value="KAB5587674.1"/>
    <property type="molecule type" value="Genomic_DNA"/>
</dbReference>
<dbReference type="GO" id="GO:0003723">
    <property type="term" value="F:RNA binding"/>
    <property type="evidence" value="ECO:0007669"/>
    <property type="project" value="UniProtKB-KW"/>
</dbReference>
<evidence type="ECO:0000256" key="2">
    <source>
        <dbReference type="ARBA" id="ARBA00022679"/>
    </source>
</evidence>
<dbReference type="AlphaFoldDB" id="A0A5N5Q7L5"/>
<dbReference type="SUPFAM" id="SSF54160">
    <property type="entry name" value="Chromo domain-like"/>
    <property type="match status" value="1"/>
</dbReference>
<keyword evidence="9" id="KW-0460">Magnesium</keyword>
<evidence type="ECO:0000256" key="13">
    <source>
        <dbReference type="ARBA" id="ARBA00022932"/>
    </source>
</evidence>
<dbReference type="SMART" id="SM00298">
    <property type="entry name" value="CHROMO"/>
    <property type="match status" value="1"/>
</dbReference>
<keyword evidence="6" id="KW-0064">Aspartyl protease</keyword>
<name>A0A5N5Q7L5_9AGAM</name>
<dbReference type="Gene3D" id="3.30.70.270">
    <property type="match status" value="1"/>
</dbReference>
<dbReference type="InterPro" id="IPR000953">
    <property type="entry name" value="Chromo/chromo_shadow_dom"/>
</dbReference>
<dbReference type="OrthoDB" id="3245961at2759"/>
<dbReference type="PROSITE" id="PS50994">
    <property type="entry name" value="INTEGRASE"/>
    <property type="match status" value="1"/>
</dbReference>
<dbReference type="InterPro" id="IPR041373">
    <property type="entry name" value="RT_RNaseH"/>
</dbReference>
<dbReference type="SUPFAM" id="SSF56672">
    <property type="entry name" value="DNA/RNA polymerases"/>
    <property type="match status" value="1"/>
</dbReference>
<dbReference type="InterPro" id="IPR041588">
    <property type="entry name" value="Integrase_H2C2"/>
</dbReference>
<evidence type="ECO:0000256" key="6">
    <source>
        <dbReference type="ARBA" id="ARBA00022750"/>
    </source>
</evidence>
<keyword evidence="7" id="KW-0255">Endonuclease</keyword>
<dbReference type="InterPro" id="IPR012337">
    <property type="entry name" value="RNaseH-like_sf"/>
</dbReference>
<evidence type="ECO:0000259" key="18">
    <source>
        <dbReference type="PROSITE" id="PS50994"/>
    </source>
</evidence>
<dbReference type="GO" id="GO:0003964">
    <property type="term" value="F:RNA-directed DNA polymerase activity"/>
    <property type="evidence" value="ECO:0007669"/>
    <property type="project" value="UniProtKB-KW"/>
</dbReference>
<dbReference type="PROSITE" id="PS50013">
    <property type="entry name" value="CHROMO_2"/>
    <property type="match status" value="1"/>
</dbReference>
<evidence type="ECO:0000256" key="14">
    <source>
        <dbReference type="ARBA" id="ARBA00023125"/>
    </source>
</evidence>
<evidence type="ECO:0000256" key="7">
    <source>
        <dbReference type="ARBA" id="ARBA00022759"/>
    </source>
</evidence>